<reference evidence="3" key="2">
    <citation type="journal article" date="2022" name="Microbiol. Resour. Announc.">
        <title>Metagenome Sequencing to Explore Phylogenomics of Terrestrial Cyanobacteria.</title>
        <authorList>
            <person name="Ward R.D."/>
            <person name="Stajich J.E."/>
            <person name="Johansen J.R."/>
            <person name="Huntemann M."/>
            <person name="Clum A."/>
            <person name="Foster B."/>
            <person name="Foster B."/>
            <person name="Roux S."/>
            <person name="Palaniappan K."/>
            <person name="Varghese N."/>
            <person name="Mukherjee S."/>
            <person name="Reddy T.B.K."/>
            <person name="Daum C."/>
            <person name="Copeland A."/>
            <person name="Chen I.A."/>
            <person name="Ivanova N.N."/>
            <person name="Kyrpides N.C."/>
            <person name="Shapiro N."/>
            <person name="Eloe-Fadrosh E.A."/>
            <person name="Pietrasiak N."/>
        </authorList>
    </citation>
    <scope>NUCLEOTIDE SEQUENCE</scope>
    <source>
        <strain evidence="3">UHER 2000/2452</strain>
    </source>
</reference>
<reference evidence="3" key="1">
    <citation type="submission" date="2021-05" db="EMBL/GenBank/DDBJ databases">
        <authorList>
            <person name="Pietrasiak N."/>
            <person name="Ward R."/>
            <person name="Stajich J.E."/>
            <person name="Kurbessoian T."/>
        </authorList>
    </citation>
    <scope>NUCLEOTIDE SEQUENCE</scope>
    <source>
        <strain evidence="3">UHER 2000/2452</strain>
    </source>
</reference>
<dbReference type="AlphaFoldDB" id="A0A951QDC5"/>
<accession>A0A951QDC5</accession>
<feature type="transmembrane region" description="Helical" evidence="1">
    <location>
        <begin position="230"/>
        <end position="252"/>
    </location>
</feature>
<proteinExistence type="predicted"/>
<feature type="transmembrane region" description="Helical" evidence="1">
    <location>
        <begin position="127"/>
        <end position="145"/>
    </location>
</feature>
<dbReference type="Pfam" id="PF07786">
    <property type="entry name" value="HGSNAT_cat"/>
    <property type="match status" value="1"/>
</dbReference>
<keyword evidence="1" id="KW-1133">Transmembrane helix</keyword>
<name>A0A951QDC5_9CYAN</name>
<organism evidence="3 4">
    <name type="scientific">Drouetiella hepatica Uher 2000/2452</name>
    <dbReference type="NCBI Taxonomy" id="904376"/>
    <lineage>
        <taxon>Bacteria</taxon>
        <taxon>Bacillati</taxon>
        <taxon>Cyanobacteriota</taxon>
        <taxon>Cyanophyceae</taxon>
        <taxon>Oculatellales</taxon>
        <taxon>Oculatellaceae</taxon>
        <taxon>Drouetiella</taxon>
    </lineage>
</organism>
<evidence type="ECO:0000259" key="2">
    <source>
        <dbReference type="Pfam" id="PF07786"/>
    </source>
</evidence>
<feature type="transmembrane region" description="Helical" evidence="1">
    <location>
        <begin position="69"/>
        <end position="90"/>
    </location>
</feature>
<feature type="domain" description="Heparan-alpha-glucosaminide N-acetyltransferase catalytic" evidence="2">
    <location>
        <begin position="35"/>
        <end position="226"/>
    </location>
</feature>
<feature type="transmembrane region" description="Helical" evidence="1">
    <location>
        <begin position="331"/>
        <end position="348"/>
    </location>
</feature>
<feature type="transmembrane region" description="Helical" evidence="1">
    <location>
        <begin position="369"/>
        <end position="386"/>
    </location>
</feature>
<dbReference type="EMBL" id="JAHHHD010000024">
    <property type="protein sequence ID" value="MBW4660707.1"/>
    <property type="molecule type" value="Genomic_DNA"/>
</dbReference>
<sequence>MGQPIKVTSLHMTRYMTRSNADTADKGKVQGHWRELDVLRGIAAVMMIANHVGVKFLSPQHTESGLTEAVLFVGSFAPVMFFFITGVGAGIQSGQKKQASRWFSVINKVGILVLADFLMAWSGGSWWRLDFLSFIGLCILILECVRNSKSPVVASAVGLGAVSLLRYLIGPIAHEFGYDQQIWGLSFLLGTEITPGVSYPLAPWLAYPFLGYLVGVAIDRFRSRVEEQRWRAALGLLAVAIVPGIIAVYLALKGAVFFRWGTVSLAFYIISFTALAVCVAFSLMLCSNLCPQFGPRFLSLKGISSLAIVPIHYFLIDTGFWLGLRAIQPAAYYWVMIAILALSFFLAARMDRIGSAVRQISEQGLIRSCLLGLLTASALIILVTHQTHPPTAMVAKTIGQLALCLLFVLPSALMPLPLSRAKA</sequence>
<comment type="caution">
    <text evidence="3">The sequence shown here is derived from an EMBL/GenBank/DDBJ whole genome shotgun (WGS) entry which is preliminary data.</text>
</comment>
<feature type="transmembrane region" description="Helical" evidence="1">
    <location>
        <begin position="152"/>
        <end position="169"/>
    </location>
</feature>
<feature type="transmembrane region" description="Helical" evidence="1">
    <location>
        <begin position="201"/>
        <end position="218"/>
    </location>
</feature>
<keyword evidence="1" id="KW-0472">Membrane</keyword>
<feature type="transmembrane region" description="Helical" evidence="1">
    <location>
        <begin position="102"/>
        <end position="121"/>
    </location>
</feature>
<evidence type="ECO:0000313" key="4">
    <source>
        <dbReference type="Proteomes" id="UP000757435"/>
    </source>
</evidence>
<keyword evidence="1" id="KW-0812">Transmembrane</keyword>
<feature type="transmembrane region" description="Helical" evidence="1">
    <location>
        <begin position="38"/>
        <end position="57"/>
    </location>
</feature>
<evidence type="ECO:0000256" key="1">
    <source>
        <dbReference type="SAM" id="Phobius"/>
    </source>
</evidence>
<feature type="transmembrane region" description="Helical" evidence="1">
    <location>
        <begin position="264"/>
        <end position="286"/>
    </location>
</feature>
<evidence type="ECO:0000313" key="3">
    <source>
        <dbReference type="EMBL" id="MBW4660707.1"/>
    </source>
</evidence>
<feature type="transmembrane region" description="Helical" evidence="1">
    <location>
        <begin position="398"/>
        <end position="418"/>
    </location>
</feature>
<dbReference type="Proteomes" id="UP000757435">
    <property type="component" value="Unassembled WGS sequence"/>
</dbReference>
<dbReference type="InterPro" id="IPR012429">
    <property type="entry name" value="HGSNAT_cat"/>
</dbReference>
<feature type="transmembrane region" description="Helical" evidence="1">
    <location>
        <begin position="298"/>
        <end position="316"/>
    </location>
</feature>
<gene>
    <name evidence="3" type="ORF">KME15_18695</name>
</gene>
<protein>
    <submittedName>
        <fullName evidence="3">DUF1624 domain-containing protein</fullName>
    </submittedName>
</protein>